<accession>A0A392SJX9</accession>
<organism evidence="1 2">
    <name type="scientific">Trifolium medium</name>
    <dbReference type="NCBI Taxonomy" id="97028"/>
    <lineage>
        <taxon>Eukaryota</taxon>
        <taxon>Viridiplantae</taxon>
        <taxon>Streptophyta</taxon>
        <taxon>Embryophyta</taxon>
        <taxon>Tracheophyta</taxon>
        <taxon>Spermatophyta</taxon>
        <taxon>Magnoliopsida</taxon>
        <taxon>eudicotyledons</taxon>
        <taxon>Gunneridae</taxon>
        <taxon>Pentapetalae</taxon>
        <taxon>rosids</taxon>
        <taxon>fabids</taxon>
        <taxon>Fabales</taxon>
        <taxon>Fabaceae</taxon>
        <taxon>Papilionoideae</taxon>
        <taxon>50 kb inversion clade</taxon>
        <taxon>NPAAA clade</taxon>
        <taxon>Hologalegina</taxon>
        <taxon>IRL clade</taxon>
        <taxon>Trifolieae</taxon>
        <taxon>Trifolium</taxon>
    </lineage>
</organism>
<keyword evidence="2" id="KW-1185">Reference proteome</keyword>
<dbReference type="GO" id="GO:0004527">
    <property type="term" value="F:exonuclease activity"/>
    <property type="evidence" value="ECO:0007669"/>
    <property type="project" value="UniProtKB-KW"/>
</dbReference>
<protein>
    <submittedName>
        <fullName evidence="1">Endonuclease/exonuclease/phosphatase family protein</fullName>
    </submittedName>
</protein>
<keyword evidence="1" id="KW-0255">Endonuclease</keyword>
<keyword evidence="1" id="KW-0378">Hydrolase</keyword>
<evidence type="ECO:0000313" key="2">
    <source>
        <dbReference type="Proteomes" id="UP000265520"/>
    </source>
</evidence>
<evidence type="ECO:0000313" key="1">
    <source>
        <dbReference type="EMBL" id="MCI48230.1"/>
    </source>
</evidence>
<feature type="non-terminal residue" evidence="1">
    <location>
        <position position="1"/>
    </location>
</feature>
<dbReference type="AlphaFoldDB" id="A0A392SJX9"/>
<dbReference type="GO" id="GO:0004519">
    <property type="term" value="F:endonuclease activity"/>
    <property type="evidence" value="ECO:0007669"/>
    <property type="project" value="UniProtKB-KW"/>
</dbReference>
<comment type="caution">
    <text evidence="1">The sequence shown here is derived from an EMBL/GenBank/DDBJ whole genome shotgun (WGS) entry which is preliminary data.</text>
</comment>
<keyword evidence="1" id="KW-0540">Nuclease</keyword>
<dbReference type="Proteomes" id="UP000265520">
    <property type="component" value="Unassembled WGS sequence"/>
</dbReference>
<sequence length="74" mass="8420">STEVEVWSTESREHVLWCHGQFTKSGEKFFVENVYAPCDFGVKQELWDSFCADPFVGDEEGVCLWGLQHCQACG</sequence>
<keyword evidence="1" id="KW-0269">Exonuclease</keyword>
<proteinExistence type="predicted"/>
<reference evidence="1 2" key="1">
    <citation type="journal article" date="2018" name="Front. Plant Sci.">
        <title>Red Clover (Trifolium pratense) and Zigzag Clover (T. medium) - A Picture of Genomic Similarities and Differences.</title>
        <authorList>
            <person name="Dluhosova J."/>
            <person name="Istvanek J."/>
            <person name="Nedelnik J."/>
            <person name="Repkova J."/>
        </authorList>
    </citation>
    <scope>NUCLEOTIDE SEQUENCE [LARGE SCALE GENOMIC DNA]</scope>
    <source>
        <strain evidence="2">cv. 10/8</strain>
        <tissue evidence="1">Leaf</tissue>
    </source>
</reference>
<name>A0A392SJX9_9FABA</name>
<dbReference type="EMBL" id="LXQA010383399">
    <property type="protein sequence ID" value="MCI48230.1"/>
    <property type="molecule type" value="Genomic_DNA"/>
</dbReference>